<name>A0A382GWE8_9ZZZZ</name>
<reference evidence="2" key="1">
    <citation type="submission" date="2018-05" db="EMBL/GenBank/DDBJ databases">
        <authorList>
            <person name="Lanie J.A."/>
            <person name="Ng W.-L."/>
            <person name="Kazmierczak K.M."/>
            <person name="Andrzejewski T.M."/>
            <person name="Davidsen T.M."/>
            <person name="Wayne K.J."/>
            <person name="Tettelin H."/>
            <person name="Glass J.I."/>
            <person name="Rusch D."/>
            <person name="Podicherti R."/>
            <person name="Tsui H.-C.T."/>
            <person name="Winkler M.E."/>
        </authorList>
    </citation>
    <scope>NUCLEOTIDE SEQUENCE</scope>
</reference>
<dbReference type="EMBL" id="UINC01057401">
    <property type="protein sequence ID" value="SVB78491.1"/>
    <property type="molecule type" value="Genomic_DNA"/>
</dbReference>
<feature type="region of interest" description="Disordered" evidence="1">
    <location>
        <begin position="1"/>
        <end position="72"/>
    </location>
</feature>
<evidence type="ECO:0000256" key="1">
    <source>
        <dbReference type="SAM" id="MobiDB-lite"/>
    </source>
</evidence>
<feature type="non-terminal residue" evidence="2">
    <location>
        <position position="159"/>
    </location>
</feature>
<protein>
    <submittedName>
        <fullName evidence="2">Uncharacterized protein</fullName>
    </submittedName>
</protein>
<evidence type="ECO:0000313" key="2">
    <source>
        <dbReference type="EMBL" id="SVB78491.1"/>
    </source>
</evidence>
<sequence>MKFDEVNRRKDGRLIKPRDPNFQAMIDLKKSGAAGSHGDKTKEIPRKAKHKDKDIEESPIEQDKDNPIAKPYVDTPEWKALHDMDDKIIQAYNKHKKKSVSESDENAPARLLGVAQAHLGYGLEMAQYVLDGDKFKAESMARVIVDGWPDAIDKIQNVY</sequence>
<organism evidence="2">
    <name type="scientific">marine metagenome</name>
    <dbReference type="NCBI Taxonomy" id="408172"/>
    <lineage>
        <taxon>unclassified sequences</taxon>
        <taxon>metagenomes</taxon>
        <taxon>ecological metagenomes</taxon>
    </lineage>
</organism>
<gene>
    <name evidence="2" type="ORF">METZ01_LOCUS231345</name>
</gene>
<proteinExistence type="predicted"/>
<feature type="compositionally biased region" description="Basic and acidic residues" evidence="1">
    <location>
        <begin position="1"/>
        <end position="19"/>
    </location>
</feature>
<dbReference type="AlphaFoldDB" id="A0A382GWE8"/>
<accession>A0A382GWE8</accession>
<feature type="compositionally biased region" description="Basic and acidic residues" evidence="1">
    <location>
        <begin position="37"/>
        <end position="67"/>
    </location>
</feature>